<reference evidence="4 5" key="1">
    <citation type="submission" date="2016-09" db="EMBL/GenBank/DDBJ databases">
        <title>Extensive genetic diversity and differential bi-allelic expression allows diatom success in the polar Southern Ocean.</title>
        <authorList>
            <consortium name="DOE Joint Genome Institute"/>
            <person name="Mock T."/>
            <person name="Otillar R.P."/>
            <person name="Strauss J."/>
            <person name="Dupont C."/>
            <person name="Frickenhaus S."/>
            <person name="Maumus F."/>
            <person name="Mcmullan M."/>
            <person name="Sanges R."/>
            <person name="Schmutz J."/>
            <person name="Toseland A."/>
            <person name="Valas R."/>
            <person name="Veluchamy A."/>
            <person name="Ward B.J."/>
            <person name="Allen A."/>
            <person name="Barry K."/>
            <person name="Falciatore A."/>
            <person name="Ferrante M."/>
            <person name="Fortunato A.E."/>
            <person name="Gloeckner G."/>
            <person name="Gruber A."/>
            <person name="Hipkin R."/>
            <person name="Janech M."/>
            <person name="Kroth P."/>
            <person name="Leese F."/>
            <person name="Lindquist E."/>
            <person name="Lyon B.R."/>
            <person name="Martin J."/>
            <person name="Mayer C."/>
            <person name="Parker M."/>
            <person name="Quesneville H."/>
            <person name="Raymond J."/>
            <person name="Uhlig C."/>
            <person name="Valentin K.U."/>
            <person name="Worden A.Z."/>
            <person name="Armbrust E.V."/>
            <person name="Bowler C."/>
            <person name="Green B."/>
            <person name="Moulton V."/>
            <person name="Van Oosterhout C."/>
            <person name="Grigoriev I."/>
        </authorList>
    </citation>
    <scope>NUCLEOTIDE SEQUENCE [LARGE SCALE GENOMIC DNA]</scope>
    <source>
        <strain evidence="4 5">CCMP1102</strain>
    </source>
</reference>
<dbReference type="InParanoid" id="A0A1E7EPV1"/>
<name>A0A1E7EPV1_9STRA</name>
<dbReference type="EMBL" id="KV784382">
    <property type="protein sequence ID" value="OEU08010.1"/>
    <property type="molecule type" value="Genomic_DNA"/>
</dbReference>
<keyword evidence="5" id="KW-1185">Reference proteome</keyword>
<dbReference type="KEGG" id="fcy:FRACYDRAFT_250230"/>
<dbReference type="SUPFAM" id="SSF55159">
    <property type="entry name" value="eIF1-like"/>
    <property type="match status" value="1"/>
</dbReference>
<dbReference type="PROSITE" id="PS50296">
    <property type="entry name" value="SUI1"/>
    <property type="match status" value="1"/>
</dbReference>
<evidence type="ECO:0000256" key="1">
    <source>
        <dbReference type="SAM" id="MobiDB-lite"/>
    </source>
</evidence>
<feature type="compositionally biased region" description="Basic residues" evidence="1">
    <location>
        <begin position="182"/>
        <end position="195"/>
    </location>
</feature>
<organism evidence="4 5">
    <name type="scientific">Fragilariopsis cylindrus CCMP1102</name>
    <dbReference type="NCBI Taxonomy" id="635003"/>
    <lineage>
        <taxon>Eukaryota</taxon>
        <taxon>Sar</taxon>
        <taxon>Stramenopiles</taxon>
        <taxon>Ochrophyta</taxon>
        <taxon>Bacillariophyta</taxon>
        <taxon>Bacillariophyceae</taxon>
        <taxon>Bacillariophycidae</taxon>
        <taxon>Bacillariales</taxon>
        <taxon>Bacillariaceae</taxon>
        <taxon>Fragilariopsis</taxon>
    </lineage>
</organism>
<keyword evidence="2" id="KW-1133">Transmembrane helix</keyword>
<evidence type="ECO:0000313" key="4">
    <source>
        <dbReference type="EMBL" id="OEU08010.1"/>
    </source>
</evidence>
<keyword evidence="2" id="KW-0472">Membrane</keyword>
<proteinExistence type="predicted"/>
<sequence length="294" mass="32398">MVAATTSRAVLLRYLQWLVFFVSILAFSINNGAGNNSDMMLLAEGFTADDVVVSRRNSYLHSQSIPLQISTSSVGLRRKNQHRIDLSLFSSIGKINNNDDAGDDGKKKKKKKKKTQLVISTNLDRDNTSTSSDEILSGKISATGRIDIITRPQSTKLGVPSKRKMKDLNNNSNKNDRDKNKNQKRLSMKAQKIKNQRTSGGLMNSNKSATNNKASGGGDDNRIRIVLGKRGSKTVTMIQGMKISLEERKKLLKEVKNKVGGGGTVVDGVLEIQGSHNNIVYEFLLSKGYNNIKK</sequence>
<feature type="compositionally biased region" description="Polar residues" evidence="1">
    <location>
        <begin position="117"/>
        <end position="133"/>
    </location>
</feature>
<dbReference type="Gene3D" id="3.30.780.10">
    <property type="entry name" value="SUI1-like domain"/>
    <property type="match status" value="1"/>
</dbReference>
<evidence type="ECO:0000259" key="3">
    <source>
        <dbReference type="PROSITE" id="PS50296"/>
    </source>
</evidence>
<feature type="transmembrane region" description="Helical" evidence="2">
    <location>
        <begin position="14"/>
        <end position="33"/>
    </location>
</feature>
<dbReference type="InterPro" id="IPR036877">
    <property type="entry name" value="SUI1_dom_sf"/>
</dbReference>
<dbReference type="Pfam" id="PF01253">
    <property type="entry name" value="SUI1"/>
    <property type="match status" value="1"/>
</dbReference>
<dbReference type="Proteomes" id="UP000095751">
    <property type="component" value="Unassembled WGS sequence"/>
</dbReference>
<evidence type="ECO:0000256" key="2">
    <source>
        <dbReference type="SAM" id="Phobius"/>
    </source>
</evidence>
<protein>
    <recommendedName>
        <fullName evidence="3">SUI1 domain-containing protein</fullName>
    </recommendedName>
</protein>
<dbReference type="AlphaFoldDB" id="A0A1E7EPV1"/>
<dbReference type="InterPro" id="IPR001950">
    <property type="entry name" value="SUI1"/>
</dbReference>
<accession>A0A1E7EPV1</accession>
<gene>
    <name evidence="4" type="ORF">FRACYDRAFT_250230</name>
</gene>
<feature type="domain" description="SUI1" evidence="3">
    <location>
        <begin position="229"/>
        <end position="288"/>
    </location>
</feature>
<evidence type="ECO:0000313" key="5">
    <source>
        <dbReference type="Proteomes" id="UP000095751"/>
    </source>
</evidence>
<feature type="compositionally biased region" description="Low complexity" evidence="1">
    <location>
        <begin position="204"/>
        <end position="214"/>
    </location>
</feature>
<feature type="region of interest" description="Disordered" evidence="1">
    <location>
        <begin position="151"/>
        <end position="221"/>
    </location>
</feature>
<dbReference type="GO" id="GO:0003743">
    <property type="term" value="F:translation initiation factor activity"/>
    <property type="evidence" value="ECO:0007669"/>
    <property type="project" value="InterPro"/>
</dbReference>
<keyword evidence="2" id="KW-0812">Transmembrane</keyword>
<feature type="region of interest" description="Disordered" evidence="1">
    <location>
        <begin position="98"/>
        <end position="133"/>
    </location>
</feature>